<feature type="transmembrane region" description="Helical" evidence="8">
    <location>
        <begin position="233"/>
        <end position="252"/>
    </location>
</feature>
<feature type="transmembrane region" description="Helical" evidence="8">
    <location>
        <begin position="200"/>
        <end position="221"/>
    </location>
</feature>
<dbReference type="RefSeq" id="WP_183441849.1">
    <property type="nucleotide sequence ID" value="NZ_JACHXD010000008.1"/>
</dbReference>
<feature type="transmembrane region" description="Helical" evidence="8">
    <location>
        <begin position="356"/>
        <end position="375"/>
    </location>
</feature>
<dbReference type="Proteomes" id="UP000541535">
    <property type="component" value="Unassembled WGS sequence"/>
</dbReference>
<sequence>MPSQSVSFALFLFCYYAHAGTFSTYASLFFAGKGMTVAQIGVLMSLIQVLRIFGPNVWGYVADHSERRVLVLRLTGAAALTAFSGFFFGFTFVHFFIAMVLLNLFTSAQGPICEALMLSEMRGDLSNYGRIRLWGSIGFIISSMGAAFALDAYGTNALPWVAGGLLLCVFGAAFRLKDVPRPPHREAPPALLSVLRQREVLAFFLSTALMVAAHTSLYTFYSLYLERAGYSKAMIGAMWSLGVVAEVLLFYFQAPLFKRWGARRMLYLTLAVAVLRFALIGAGATSLALLLAAQLLHAATFALHHSSSVMTMQRWFAGPLQARGQALYISISYGVGGTLGGLFLSQCWEKMGPESVYYVASGLAALSLGAAALSFRWQARSQPGSKPAGVA</sequence>
<feature type="transmembrane region" description="Helical" evidence="8">
    <location>
        <begin position="96"/>
        <end position="119"/>
    </location>
</feature>
<evidence type="ECO:0000256" key="6">
    <source>
        <dbReference type="ARBA" id="ARBA00022989"/>
    </source>
</evidence>
<gene>
    <name evidence="11" type="ORF">FHS03_003122</name>
</gene>
<dbReference type="AlphaFoldDB" id="A0A7W5BBR4"/>
<comment type="subcellular location">
    <subcellularLocation>
        <location evidence="1">Cell inner membrane</location>
        <topology evidence="1">Multi-pass membrane protein</topology>
    </subcellularLocation>
</comment>
<dbReference type="InterPro" id="IPR036259">
    <property type="entry name" value="MFS_trans_sf"/>
</dbReference>
<comment type="caution">
    <text evidence="11">The sequence shown here is derived from an EMBL/GenBank/DDBJ whole genome shotgun (WGS) entry which is preliminary data.</text>
</comment>
<evidence type="ECO:0000313" key="11">
    <source>
        <dbReference type="EMBL" id="MBB3120063.1"/>
    </source>
</evidence>
<evidence type="ECO:0000256" key="9">
    <source>
        <dbReference type="SAM" id="SignalP"/>
    </source>
</evidence>
<evidence type="ECO:0000256" key="8">
    <source>
        <dbReference type="SAM" id="Phobius"/>
    </source>
</evidence>
<evidence type="ECO:0000256" key="1">
    <source>
        <dbReference type="ARBA" id="ARBA00004429"/>
    </source>
</evidence>
<keyword evidence="5 8" id="KW-0812">Transmembrane</keyword>
<evidence type="ECO:0000256" key="5">
    <source>
        <dbReference type="ARBA" id="ARBA00022692"/>
    </source>
</evidence>
<evidence type="ECO:0000313" key="12">
    <source>
        <dbReference type="Proteomes" id="UP000541535"/>
    </source>
</evidence>
<accession>A0A7W5BBR4</accession>
<keyword evidence="12" id="KW-1185">Reference proteome</keyword>
<feature type="transmembrane region" description="Helical" evidence="8">
    <location>
        <begin position="70"/>
        <end position="90"/>
    </location>
</feature>
<dbReference type="EMBL" id="JACHXD010000008">
    <property type="protein sequence ID" value="MBB3120063.1"/>
    <property type="molecule type" value="Genomic_DNA"/>
</dbReference>
<keyword evidence="7 8" id="KW-0472">Membrane</keyword>
<dbReference type="SUPFAM" id="SSF103473">
    <property type="entry name" value="MFS general substrate transporter"/>
    <property type="match status" value="1"/>
</dbReference>
<keyword evidence="4" id="KW-0997">Cell inner membrane</keyword>
<evidence type="ECO:0000256" key="7">
    <source>
        <dbReference type="ARBA" id="ARBA00023136"/>
    </source>
</evidence>
<dbReference type="GO" id="GO:0005886">
    <property type="term" value="C:plasma membrane"/>
    <property type="evidence" value="ECO:0007669"/>
    <property type="project" value="UniProtKB-SubCell"/>
</dbReference>
<keyword evidence="9" id="KW-0732">Signal</keyword>
<proteinExistence type="predicted"/>
<organism evidence="11 12">
    <name type="scientific">Pseudoduganella violacea</name>
    <dbReference type="NCBI Taxonomy" id="1715466"/>
    <lineage>
        <taxon>Bacteria</taxon>
        <taxon>Pseudomonadati</taxon>
        <taxon>Pseudomonadota</taxon>
        <taxon>Betaproteobacteria</taxon>
        <taxon>Burkholderiales</taxon>
        <taxon>Oxalobacteraceae</taxon>
        <taxon>Telluria group</taxon>
        <taxon>Pseudoduganella</taxon>
    </lineage>
</organism>
<feature type="chain" id="PRO_5031368687" evidence="9">
    <location>
        <begin position="20"/>
        <end position="391"/>
    </location>
</feature>
<evidence type="ECO:0000259" key="10">
    <source>
        <dbReference type="Pfam" id="PF12832"/>
    </source>
</evidence>
<dbReference type="NCBIfam" id="NF037955">
    <property type="entry name" value="mfs"/>
    <property type="match status" value="1"/>
</dbReference>
<feature type="domain" description="Major facilitator superfamily associated" evidence="10">
    <location>
        <begin position="7"/>
        <end position="358"/>
    </location>
</feature>
<protein>
    <submittedName>
        <fullName evidence="11">PPP family 3-phenylpropionic acid transporter</fullName>
    </submittedName>
</protein>
<evidence type="ECO:0000256" key="3">
    <source>
        <dbReference type="ARBA" id="ARBA00022475"/>
    </source>
</evidence>
<name>A0A7W5BBR4_9BURK</name>
<dbReference type="GO" id="GO:0030395">
    <property type="term" value="F:lactose binding"/>
    <property type="evidence" value="ECO:0007669"/>
    <property type="project" value="TreeGrafter"/>
</dbReference>
<dbReference type="Pfam" id="PF12832">
    <property type="entry name" value="MFS_1_like"/>
    <property type="match status" value="1"/>
</dbReference>
<evidence type="ECO:0000256" key="2">
    <source>
        <dbReference type="ARBA" id="ARBA00022448"/>
    </source>
</evidence>
<feature type="transmembrane region" description="Helical" evidence="8">
    <location>
        <begin position="157"/>
        <end position="176"/>
    </location>
</feature>
<feature type="transmembrane region" description="Helical" evidence="8">
    <location>
        <begin position="131"/>
        <end position="151"/>
    </location>
</feature>
<reference evidence="11 12" key="1">
    <citation type="submission" date="2020-08" db="EMBL/GenBank/DDBJ databases">
        <title>Genomic Encyclopedia of Type Strains, Phase III (KMG-III): the genomes of soil and plant-associated and newly described type strains.</title>
        <authorList>
            <person name="Whitman W."/>
        </authorList>
    </citation>
    <scope>NUCLEOTIDE SEQUENCE [LARGE SCALE GENOMIC DNA]</scope>
    <source>
        <strain evidence="11 12">CECT 8897</strain>
    </source>
</reference>
<dbReference type="PANTHER" id="PTHR23522:SF10">
    <property type="entry name" value="3-PHENYLPROPIONIC ACID TRANSPORTER-RELATED"/>
    <property type="match status" value="1"/>
</dbReference>
<feature type="signal peptide" evidence="9">
    <location>
        <begin position="1"/>
        <end position="19"/>
    </location>
</feature>
<keyword evidence="2" id="KW-0813">Transport</keyword>
<dbReference type="PIRSF" id="PIRSF004925">
    <property type="entry name" value="HcaT"/>
    <property type="match status" value="1"/>
</dbReference>
<evidence type="ECO:0000256" key="4">
    <source>
        <dbReference type="ARBA" id="ARBA00022519"/>
    </source>
</evidence>
<keyword evidence="6 8" id="KW-1133">Transmembrane helix</keyword>
<dbReference type="PANTHER" id="PTHR23522">
    <property type="entry name" value="BLL5896 PROTEIN"/>
    <property type="match status" value="1"/>
</dbReference>
<feature type="transmembrane region" description="Helical" evidence="8">
    <location>
        <begin position="326"/>
        <end position="344"/>
    </location>
</feature>
<dbReference type="Gene3D" id="1.20.1250.20">
    <property type="entry name" value="MFS general substrate transporter like domains"/>
    <property type="match status" value="2"/>
</dbReference>
<keyword evidence="3" id="KW-1003">Cell membrane</keyword>
<dbReference type="InterPro" id="IPR024989">
    <property type="entry name" value="MFS_assoc_dom"/>
</dbReference>
<dbReference type="GO" id="GO:0015528">
    <property type="term" value="F:lactose:proton symporter activity"/>
    <property type="evidence" value="ECO:0007669"/>
    <property type="project" value="TreeGrafter"/>
</dbReference>
<dbReference type="InterPro" id="IPR026032">
    <property type="entry name" value="HcaT-like"/>
</dbReference>